<organism evidence="1 2">
    <name type="scientific">Bacteroides cellulosilyticus</name>
    <dbReference type="NCBI Taxonomy" id="246787"/>
    <lineage>
        <taxon>Bacteria</taxon>
        <taxon>Pseudomonadati</taxon>
        <taxon>Bacteroidota</taxon>
        <taxon>Bacteroidia</taxon>
        <taxon>Bacteroidales</taxon>
        <taxon>Bacteroidaceae</taxon>
        <taxon>Bacteroides</taxon>
    </lineage>
</organism>
<gene>
    <name evidence="1" type="ORF">PZH42_29265</name>
</gene>
<protein>
    <submittedName>
        <fullName evidence="1">Uncharacterized protein</fullName>
    </submittedName>
</protein>
<dbReference type="AlphaFoldDB" id="A0AAW6M8N2"/>
<comment type="caution">
    <text evidence="1">The sequence shown here is derived from an EMBL/GenBank/DDBJ whole genome shotgun (WGS) entry which is preliminary data.</text>
</comment>
<accession>A0AAW6M8N2</accession>
<evidence type="ECO:0000313" key="2">
    <source>
        <dbReference type="Proteomes" id="UP001221924"/>
    </source>
</evidence>
<dbReference type="EMBL" id="JARFID010000689">
    <property type="protein sequence ID" value="MDE8698086.1"/>
    <property type="molecule type" value="Genomic_DNA"/>
</dbReference>
<feature type="non-terminal residue" evidence="1">
    <location>
        <position position="1"/>
    </location>
</feature>
<sequence>DINNLYTRDKIAGSKKEAIKIAINAGIDMSMVPYSSDVPDGHVLLRTYGIPHTKALCVK</sequence>
<evidence type="ECO:0000313" key="1">
    <source>
        <dbReference type="EMBL" id="MDE8698086.1"/>
    </source>
</evidence>
<dbReference type="Proteomes" id="UP001221924">
    <property type="component" value="Unassembled WGS sequence"/>
</dbReference>
<name>A0AAW6M8N2_9BACE</name>
<proteinExistence type="predicted"/>
<reference evidence="1" key="1">
    <citation type="submission" date="2023-03" db="EMBL/GenBank/DDBJ databases">
        <title>DFI Biobank Strains.</title>
        <authorList>
            <person name="Mostad J."/>
            <person name="Paddock L."/>
            <person name="Medina S."/>
            <person name="Waligurski E."/>
            <person name="Barat B."/>
            <person name="Smith R."/>
            <person name="Burgo V."/>
            <person name="Metcalfe C."/>
            <person name="Woodson C."/>
            <person name="Sundararajan A."/>
            <person name="Ramaswamy R."/>
            <person name="Lin H."/>
            <person name="Pamer E.G."/>
        </authorList>
    </citation>
    <scope>NUCLEOTIDE SEQUENCE</scope>
    <source>
        <strain evidence="1">DFI.9.5</strain>
    </source>
</reference>